<organism evidence="2 3">
    <name type="scientific">Lojkania enalia</name>
    <dbReference type="NCBI Taxonomy" id="147567"/>
    <lineage>
        <taxon>Eukaryota</taxon>
        <taxon>Fungi</taxon>
        <taxon>Dikarya</taxon>
        <taxon>Ascomycota</taxon>
        <taxon>Pezizomycotina</taxon>
        <taxon>Dothideomycetes</taxon>
        <taxon>Pleosporomycetidae</taxon>
        <taxon>Pleosporales</taxon>
        <taxon>Pleosporales incertae sedis</taxon>
        <taxon>Lojkania</taxon>
    </lineage>
</organism>
<sequence length="401" mass="44148">MPKRRSTRRAGTKRPASALYQHKALQADPLLQPSSGEPLCVEAAVINNPGDEALSAAATSLRLSTEANDQNPADTVSGHEMEQPALSADVDIPREPSDKRQESPVKEEAKESVTAGGEDILFDNPYNGISTTYPAGCNMHDPSQRNSEPMVTAADLYSGIKAESRAGQGNIEEAPTLDDGQQISNGTLDDNVVIFKDKDVVTPSASETSGTLGNPILIDDDGDDEVEAEVERGSVGSCRISSCQNKGKRSAEDQMVPWTDAATFYDNSDDPELLNDQWEAVQRRWFNIAFLKRLRNMAIRKNVLMFEELLLEASSKVAKEGELPEGCARDLMNTWVDVEKGSLVLVDRAALGLFRSQAWTAELQLCRCKRQRIQVKKFTKALKRFVAQEKVVEDLMEFLED</sequence>
<dbReference type="AlphaFoldDB" id="A0A9P4JXN3"/>
<feature type="compositionally biased region" description="Basic residues" evidence="1">
    <location>
        <begin position="1"/>
        <end position="12"/>
    </location>
</feature>
<feature type="compositionally biased region" description="Low complexity" evidence="1">
    <location>
        <begin position="57"/>
        <end position="67"/>
    </location>
</feature>
<evidence type="ECO:0000313" key="2">
    <source>
        <dbReference type="EMBL" id="KAF2257705.1"/>
    </source>
</evidence>
<accession>A0A9P4JXN3</accession>
<feature type="compositionally biased region" description="Basic and acidic residues" evidence="1">
    <location>
        <begin position="91"/>
        <end position="111"/>
    </location>
</feature>
<evidence type="ECO:0000313" key="3">
    <source>
        <dbReference type="Proteomes" id="UP000800093"/>
    </source>
</evidence>
<keyword evidence="3" id="KW-1185">Reference proteome</keyword>
<evidence type="ECO:0000256" key="1">
    <source>
        <dbReference type="SAM" id="MobiDB-lite"/>
    </source>
</evidence>
<comment type="caution">
    <text evidence="2">The sequence shown here is derived from an EMBL/GenBank/DDBJ whole genome shotgun (WGS) entry which is preliminary data.</text>
</comment>
<protein>
    <submittedName>
        <fullName evidence="2">Uncharacterized protein</fullName>
    </submittedName>
</protein>
<feature type="region of interest" description="Disordered" evidence="1">
    <location>
        <begin position="1"/>
        <end position="21"/>
    </location>
</feature>
<gene>
    <name evidence="2" type="ORF">CC78DRAFT_588134</name>
</gene>
<dbReference type="EMBL" id="ML986873">
    <property type="protein sequence ID" value="KAF2257705.1"/>
    <property type="molecule type" value="Genomic_DNA"/>
</dbReference>
<proteinExistence type="predicted"/>
<reference evidence="3" key="1">
    <citation type="journal article" date="2020" name="Stud. Mycol.">
        <title>101 Dothideomycetes genomes: A test case for predicting lifestyles and emergence of pathogens.</title>
        <authorList>
            <person name="Haridas S."/>
            <person name="Albert R."/>
            <person name="Binder M."/>
            <person name="Bloem J."/>
            <person name="LaButti K."/>
            <person name="Salamov A."/>
            <person name="Andreopoulos B."/>
            <person name="Baker S."/>
            <person name="Barry K."/>
            <person name="Bills G."/>
            <person name="Bluhm B."/>
            <person name="Cannon C."/>
            <person name="Castanera R."/>
            <person name="Culley D."/>
            <person name="Daum C."/>
            <person name="Ezra D."/>
            <person name="Gonzalez J."/>
            <person name="Henrissat B."/>
            <person name="Kuo A."/>
            <person name="Liang C."/>
            <person name="Lipzen A."/>
            <person name="Lutzoni F."/>
            <person name="Magnuson J."/>
            <person name="Mondo S."/>
            <person name="Nolan M."/>
            <person name="Ohm R."/>
            <person name="Pangilinan J."/>
            <person name="Park H.-J."/>
            <person name="Ramirez L."/>
            <person name="Alfaro M."/>
            <person name="Sun H."/>
            <person name="Tritt A."/>
            <person name="Yoshinaga Y."/>
            <person name="Zwiers L.-H."/>
            <person name="Turgeon B."/>
            <person name="Goodwin S."/>
            <person name="Spatafora J."/>
            <person name="Crous P."/>
            <person name="Grigoriev I."/>
        </authorList>
    </citation>
    <scope>NUCLEOTIDE SEQUENCE [LARGE SCALE GENOMIC DNA]</scope>
    <source>
        <strain evidence="3">CBS 304.66</strain>
    </source>
</reference>
<name>A0A9P4JXN3_9PLEO</name>
<feature type="region of interest" description="Disordered" evidence="1">
    <location>
        <begin position="57"/>
        <end position="123"/>
    </location>
</feature>
<dbReference type="Proteomes" id="UP000800093">
    <property type="component" value="Unassembled WGS sequence"/>
</dbReference>
<dbReference type="OrthoDB" id="10486786at2759"/>